<protein>
    <submittedName>
        <fullName evidence="5">Flavin-dependent oxidoreductase</fullName>
    </submittedName>
</protein>
<dbReference type="NCBIfam" id="NF005720">
    <property type="entry name" value="PRK07538.1"/>
    <property type="match status" value="1"/>
</dbReference>
<dbReference type="Proteomes" id="UP000249590">
    <property type="component" value="Unassembled WGS sequence"/>
</dbReference>
<evidence type="ECO:0000256" key="3">
    <source>
        <dbReference type="SAM" id="MobiDB-lite"/>
    </source>
</evidence>
<evidence type="ECO:0000313" key="6">
    <source>
        <dbReference type="Proteomes" id="UP000249590"/>
    </source>
</evidence>
<name>A0A8B2NMD2_9HYPH</name>
<evidence type="ECO:0000313" key="5">
    <source>
        <dbReference type="EMBL" id="RAH97655.1"/>
    </source>
</evidence>
<keyword evidence="1" id="KW-0560">Oxidoreductase</keyword>
<reference evidence="5 6" key="1">
    <citation type="submission" date="2018-05" db="EMBL/GenBank/DDBJ databases">
        <title>Acuticoccus sediminis sp. nov., isolated from deep-sea sediment of Indian Ocean.</title>
        <authorList>
            <person name="Liu X."/>
            <person name="Lai Q."/>
            <person name="Du Y."/>
            <person name="Sun F."/>
            <person name="Zhang X."/>
            <person name="Wang S."/>
            <person name="Shao Z."/>
        </authorList>
    </citation>
    <scope>NUCLEOTIDE SEQUENCE [LARGE SCALE GENOMIC DNA]</scope>
    <source>
        <strain evidence="5 6">PTG4-2</strain>
    </source>
</reference>
<organism evidence="5 6">
    <name type="scientific">Acuticoccus sediminis</name>
    <dbReference type="NCBI Taxonomy" id="2184697"/>
    <lineage>
        <taxon>Bacteria</taxon>
        <taxon>Pseudomonadati</taxon>
        <taxon>Pseudomonadota</taxon>
        <taxon>Alphaproteobacteria</taxon>
        <taxon>Hyphomicrobiales</taxon>
        <taxon>Amorphaceae</taxon>
        <taxon>Acuticoccus</taxon>
    </lineage>
</organism>
<dbReference type="Pfam" id="PF01494">
    <property type="entry name" value="FAD_binding_3"/>
    <property type="match status" value="1"/>
</dbReference>
<feature type="domain" description="FAD-binding" evidence="4">
    <location>
        <begin position="2"/>
        <end position="358"/>
    </location>
</feature>
<dbReference type="InterPro" id="IPR002938">
    <property type="entry name" value="FAD-bd"/>
</dbReference>
<comment type="caution">
    <text evidence="5">The sequence shown here is derived from an EMBL/GenBank/DDBJ whole genome shotgun (WGS) entry which is preliminary data.</text>
</comment>
<gene>
    <name evidence="5" type="ORF">DLJ53_27795</name>
</gene>
<accession>A0A8B2NMD2</accession>
<dbReference type="GO" id="GO:0004497">
    <property type="term" value="F:monooxygenase activity"/>
    <property type="evidence" value="ECO:0007669"/>
    <property type="project" value="UniProtKB-KW"/>
</dbReference>
<dbReference type="SUPFAM" id="SSF54373">
    <property type="entry name" value="FAD-linked reductases, C-terminal domain"/>
    <property type="match status" value="1"/>
</dbReference>
<dbReference type="GO" id="GO:0071949">
    <property type="term" value="F:FAD binding"/>
    <property type="evidence" value="ECO:0007669"/>
    <property type="project" value="InterPro"/>
</dbReference>
<evidence type="ECO:0000259" key="4">
    <source>
        <dbReference type="Pfam" id="PF01494"/>
    </source>
</evidence>
<dbReference type="EMBL" id="QHHQ01000008">
    <property type="protein sequence ID" value="RAH97655.1"/>
    <property type="molecule type" value="Genomic_DNA"/>
</dbReference>
<dbReference type="OrthoDB" id="4230779at2"/>
<dbReference type="SUPFAM" id="SSF51905">
    <property type="entry name" value="FAD/NAD(P)-binding domain"/>
    <property type="match status" value="1"/>
</dbReference>
<evidence type="ECO:0000256" key="1">
    <source>
        <dbReference type="ARBA" id="ARBA00023002"/>
    </source>
</evidence>
<sequence length="428" mass="46163">MKVLIAGAGIGGLTTALMLHRRGIRATIYEQSPSVREVGVGINTLPHAIRELAEIGLLPALDDAAPRTRELFYYNRYGQEVWRELRGLDAGHAVPQFSIHRGRLQKVLYDAVIARLGPDAVKTGLGLAGFIENEGGVTAHFIDSVTGGPGLTARGDVLICADGIHSVGRRTFYPNEGPPKWNGVLMWRGATEFTPWRDGRSMAIGGGMGAKFVLYPIAHPEGGRQLMNWVVNIKMADGAASPPPKESWSRPAQRSMVLPYARRFNIPDYDVYALVETTPQAFEYPMCDRDPLPRWTFGRVTLLGDAAHPMYPVGSNGASQAILDARALADALQKAEHPRQALHAYEADRRPKTAEVVRLNRKGGPERVIDEAEKRAPGGFESIEDVMTKAERAAIVGGYAGKAGFAAAGQRQGGATSSAATPTPVAAK</sequence>
<feature type="region of interest" description="Disordered" evidence="3">
    <location>
        <begin position="407"/>
        <end position="428"/>
    </location>
</feature>
<dbReference type="InterPro" id="IPR036188">
    <property type="entry name" value="FAD/NAD-bd_sf"/>
</dbReference>
<dbReference type="PRINTS" id="PR00420">
    <property type="entry name" value="RNGMNOXGNASE"/>
</dbReference>
<dbReference type="Gene3D" id="3.50.50.60">
    <property type="entry name" value="FAD/NAD(P)-binding domain"/>
    <property type="match status" value="1"/>
</dbReference>
<dbReference type="PANTHER" id="PTHR13789:SF268">
    <property type="entry name" value="5-METHYLPHENAZINE-1-CARBOXYLATE 1-MONOOXYGENASE"/>
    <property type="match status" value="1"/>
</dbReference>
<dbReference type="Gene3D" id="3.30.9.30">
    <property type="match status" value="1"/>
</dbReference>
<dbReference type="InterPro" id="IPR050493">
    <property type="entry name" value="FAD-dep_Monooxygenase_BioMet"/>
</dbReference>
<proteinExistence type="predicted"/>
<evidence type="ECO:0000256" key="2">
    <source>
        <dbReference type="ARBA" id="ARBA00023033"/>
    </source>
</evidence>
<keyword evidence="6" id="KW-1185">Reference proteome</keyword>
<dbReference type="RefSeq" id="WP_111351471.1">
    <property type="nucleotide sequence ID" value="NZ_QHHQ01000008.1"/>
</dbReference>
<dbReference type="PANTHER" id="PTHR13789">
    <property type="entry name" value="MONOOXYGENASE"/>
    <property type="match status" value="1"/>
</dbReference>
<dbReference type="AlphaFoldDB" id="A0A8B2NMD2"/>
<keyword evidence="2" id="KW-0503">Monooxygenase</keyword>